<gene>
    <name evidence="1" type="ordered locus">SAOUHSC_01669</name>
</gene>
<dbReference type="HOGENOM" id="CLU_2977005_0_0_9"/>
<name>Q2FY05_STAA8</name>
<proteinExistence type="predicted"/>
<keyword evidence="2" id="KW-1185">Reference proteome</keyword>
<evidence type="ECO:0000313" key="1">
    <source>
        <dbReference type="EMBL" id="ABD30744.1"/>
    </source>
</evidence>
<accession>Q2FY05</accession>
<reference evidence="2" key="1">
    <citation type="book" date="2006" name="Gram positive pathogens, 2nd edition" publisher="ASM Press" city="Washington D.C">
        <title>The Staphylococcus aureus NCTC 8325 genome.</title>
        <editorList>
            <person name="Fischetti V."/>
            <person name="Novick R."/>
            <person name="Ferretti J."/>
            <person name="Portnoy D."/>
            <person name="Rood J."/>
        </editorList>
        <authorList>
            <person name="Gillaspy A.F."/>
            <person name="Worrell V."/>
            <person name="Orvis J."/>
            <person name="Roe B.A."/>
            <person name="Dyer D.W."/>
            <person name="Iandolo J.J."/>
        </authorList>
    </citation>
    <scope>NUCLEOTIDE SEQUENCE [LARGE SCALE GENOMIC DNA]</scope>
    <source>
        <strain evidence="2">NCTC 8325 / PS 47</strain>
    </source>
</reference>
<sequence>MIAILWPITLLTNVDFPTFGLPIIETNPDLCSVIYSKSFPENPNGSNSATVIITISPL</sequence>
<organism evidence="1 2">
    <name type="scientific">Staphylococcus aureus (strain NCTC 8325 / PS 47)</name>
    <dbReference type="NCBI Taxonomy" id="93061"/>
    <lineage>
        <taxon>Bacteria</taxon>
        <taxon>Bacillati</taxon>
        <taxon>Bacillota</taxon>
        <taxon>Bacilli</taxon>
        <taxon>Bacillales</taxon>
        <taxon>Staphylococcaceae</taxon>
        <taxon>Staphylococcus</taxon>
    </lineage>
</organism>
<dbReference type="EMBL" id="CP000253">
    <property type="protein sequence ID" value="ABD30744.1"/>
    <property type="molecule type" value="Genomic_DNA"/>
</dbReference>
<dbReference type="STRING" id="93061.SAOUHSC_01669"/>
<protein>
    <submittedName>
        <fullName evidence="1">Uncharacterized protein</fullName>
    </submittedName>
</protein>
<dbReference type="Proteomes" id="UP000008816">
    <property type="component" value="Chromosome"/>
</dbReference>
<dbReference type="AlphaFoldDB" id="Q2FY05"/>
<evidence type="ECO:0000313" key="2">
    <source>
        <dbReference type="Proteomes" id="UP000008816"/>
    </source>
</evidence>